<dbReference type="Pfam" id="PF21680">
    <property type="entry name" value="GIDA_C_1st"/>
    <property type="match status" value="1"/>
</dbReference>
<dbReference type="GO" id="GO:0050660">
    <property type="term" value="F:flavin adenine dinucleotide binding"/>
    <property type="evidence" value="ECO:0007669"/>
    <property type="project" value="UniProtKB-UniRule"/>
</dbReference>
<evidence type="ECO:0000256" key="4">
    <source>
        <dbReference type="ARBA" id="ARBA00020461"/>
    </source>
</evidence>
<dbReference type="InterPro" id="IPR002218">
    <property type="entry name" value="MnmG-rel"/>
</dbReference>
<dbReference type="PROSITE" id="PS01281">
    <property type="entry name" value="GIDA_2"/>
    <property type="match status" value="1"/>
</dbReference>
<dbReference type="InterPro" id="IPR047001">
    <property type="entry name" value="MnmG_C_subdom"/>
</dbReference>
<keyword evidence="6 11" id="KW-0819">tRNA processing</keyword>
<dbReference type="NCBIfam" id="TIGR00136">
    <property type="entry name" value="mnmG_gidA"/>
    <property type="match status" value="1"/>
</dbReference>
<name>A0A143BN26_9BACT</name>
<keyword evidence="14" id="KW-1185">Reference proteome</keyword>
<reference evidence="13 14" key="2">
    <citation type="journal article" date="2016" name="Environ. Microbiol. Rep.">
        <title>Metagenomic evidence for the presence of phototrophic Gemmatimonadetes bacteria in diverse environments.</title>
        <authorList>
            <person name="Zeng Y."/>
            <person name="Baumbach J."/>
            <person name="Barbosa E.G."/>
            <person name="Azevedo V."/>
            <person name="Zhang C."/>
            <person name="Koblizek M."/>
        </authorList>
    </citation>
    <scope>NUCLEOTIDE SEQUENCE [LARGE SCALE GENOMIC DNA]</scope>
    <source>
        <strain evidence="13 14">AP64</strain>
    </source>
</reference>
<dbReference type="InterPro" id="IPR026904">
    <property type="entry name" value="MnmG_C"/>
</dbReference>
<evidence type="ECO:0000256" key="2">
    <source>
        <dbReference type="ARBA" id="ARBA00003717"/>
    </source>
</evidence>
<dbReference type="OrthoDB" id="9815560at2"/>
<dbReference type="Pfam" id="PF13932">
    <property type="entry name" value="SAM_GIDA_C"/>
    <property type="match status" value="1"/>
</dbReference>
<comment type="subunit">
    <text evidence="9 11">Homodimer. Heterotetramer of two MnmE and two MnmG subunits.</text>
</comment>
<dbReference type="Gene3D" id="3.50.50.60">
    <property type="entry name" value="FAD/NAD(P)-binding domain"/>
    <property type="match status" value="2"/>
</dbReference>
<keyword evidence="7 11" id="KW-0274">FAD</keyword>
<dbReference type="FunFam" id="1.10.150.570:FF:000001">
    <property type="entry name" value="tRNA uridine 5-carboxymethylaminomethyl modification enzyme MnmG"/>
    <property type="match status" value="1"/>
</dbReference>
<dbReference type="EMBL" id="CP011454">
    <property type="protein sequence ID" value="AMW06428.1"/>
    <property type="molecule type" value="Genomic_DNA"/>
</dbReference>
<dbReference type="InterPro" id="IPR049312">
    <property type="entry name" value="GIDA_C_N"/>
</dbReference>
<dbReference type="InterPro" id="IPR040131">
    <property type="entry name" value="MnmG_N"/>
</dbReference>
<dbReference type="InterPro" id="IPR044920">
    <property type="entry name" value="MnmG_C_subdom_sf"/>
</dbReference>
<evidence type="ECO:0000256" key="3">
    <source>
        <dbReference type="ARBA" id="ARBA00007653"/>
    </source>
</evidence>
<keyword evidence="5 11" id="KW-0285">Flavoprotein</keyword>
<feature type="binding site" evidence="11">
    <location>
        <position position="198"/>
    </location>
    <ligand>
        <name>FAD</name>
        <dbReference type="ChEBI" id="CHEBI:57692"/>
    </ligand>
</feature>
<dbReference type="SUPFAM" id="SSF51905">
    <property type="entry name" value="FAD/NAD(P)-binding domain"/>
    <property type="match status" value="1"/>
</dbReference>
<evidence type="ECO:0000256" key="11">
    <source>
        <dbReference type="HAMAP-Rule" id="MF_00129"/>
    </source>
</evidence>
<comment type="subcellular location">
    <subcellularLocation>
        <location evidence="11">Cytoplasm</location>
    </subcellularLocation>
</comment>
<proteinExistence type="inferred from homology"/>
<accession>A0A143BN26</accession>
<dbReference type="GO" id="GO:0030488">
    <property type="term" value="P:tRNA methylation"/>
    <property type="evidence" value="ECO:0007669"/>
    <property type="project" value="TreeGrafter"/>
</dbReference>
<sequence>MPTDLIPSPTSATLEATFDVIVVGGGHAGTEAAVSAARSGAKVALITGALEQIGQLSCNPAIGGIAKGTVVREVDALGGIMARATDLASVQFRMLNRGKGPAVWAPRAQCDRGLYRRAVRTLLEAQPNLLTMQGMVARLLFDEGATAGTRRIAGVETAEGRRFGARAVVLTTGTFGRGTMHIGTGTRISGGRAGEAPSVLLGEQLDAVGLTTERFKTGTPPRIDGRSVRYDVTERQDSEIELFDYSWSHFWTTPRRSHHAESTTRHPVQMPCWITWLEESGTEIITDHINESAMYGGAIASRGPRYCPSVEDKVVKFPDKTRHQLFLEPEGHDTTELYVNGLSTSLPAPVQLEILRSVPGLEHVRMTRAGYAIEYDYYPPTQLDASLGSRAIDGLYFAGQVNGTTGYEEAAGQGVIAGINAARCTQAREPLVLGRETSYIGVLVNDLITRGVDEPYRLFTSRSEFRLTVRQDNALSRLAPIADEAGLFTGVERDVMASRLSAVRDALALAERTSMTPEVADPLLVAAGSRPLQHAVRAVELTKRQDISLQSLFDAAGVGADLPRDAVIGAELEIKYAGYFDKERSRAARLTAQGALPLPTSLKYDEIRTISIEARQKLARLRPATLAQASAIPGISPADLQNLMWEVRRQTTSI</sequence>
<dbReference type="Pfam" id="PF01134">
    <property type="entry name" value="GIDA"/>
    <property type="match status" value="1"/>
</dbReference>
<dbReference type="PANTHER" id="PTHR11806">
    <property type="entry name" value="GLUCOSE INHIBITED DIVISION PROTEIN A"/>
    <property type="match status" value="1"/>
</dbReference>
<evidence type="ECO:0000313" key="14">
    <source>
        <dbReference type="Proteomes" id="UP000076404"/>
    </source>
</evidence>
<dbReference type="eggNOG" id="COG0445">
    <property type="taxonomic scope" value="Bacteria"/>
</dbReference>
<evidence type="ECO:0000256" key="10">
    <source>
        <dbReference type="ARBA" id="ARBA00031800"/>
    </source>
</evidence>
<dbReference type="RefSeq" id="WP_053333856.1">
    <property type="nucleotide sequence ID" value="NZ_CP011454.1"/>
</dbReference>
<comment type="cofactor">
    <cofactor evidence="1 11">
        <name>FAD</name>
        <dbReference type="ChEBI" id="CHEBI:57692"/>
    </cofactor>
</comment>
<comment type="similarity">
    <text evidence="3 11">Belongs to the MnmG family.</text>
</comment>
<comment type="function">
    <text evidence="2 11">NAD-binding protein involved in the addition of a carboxymethylaminomethyl (cmnm) group at the wobble position (U34) of certain tRNAs, forming tRNA-cmnm(5)s(2)U34.</text>
</comment>
<evidence type="ECO:0000256" key="6">
    <source>
        <dbReference type="ARBA" id="ARBA00022694"/>
    </source>
</evidence>
<dbReference type="InterPro" id="IPR036188">
    <property type="entry name" value="FAD/NAD-bd_sf"/>
</dbReference>
<gene>
    <name evidence="11" type="primary">mnmG</name>
    <name evidence="11" type="synonym">gidA</name>
    <name evidence="13" type="ORF">GEMMAAP_00170</name>
</gene>
<evidence type="ECO:0000313" key="13">
    <source>
        <dbReference type="EMBL" id="AMW06428.1"/>
    </source>
</evidence>
<dbReference type="Gene3D" id="1.10.10.1800">
    <property type="entry name" value="tRNA uridine 5-carboxymethylaminomethyl modification enzyme MnmG/GidA"/>
    <property type="match status" value="1"/>
</dbReference>
<evidence type="ECO:0000256" key="8">
    <source>
        <dbReference type="ARBA" id="ARBA00023027"/>
    </source>
</evidence>
<evidence type="ECO:0000259" key="12">
    <source>
        <dbReference type="SMART" id="SM01228"/>
    </source>
</evidence>
<evidence type="ECO:0000256" key="9">
    <source>
        <dbReference type="ARBA" id="ARBA00025948"/>
    </source>
</evidence>
<dbReference type="InterPro" id="IPR020595">
    <property type="entry name" value="MnmG-rel_CS"/>
</dbReference>
<organism evidence="13 14">
    <name type="scientific">Gemmatimonas phototrophica</name>
    <dbReference type="NCBI Taxonomy" id="1379270"/>
    <lineage>
        <taxon>Bacteria</taxon>
        <taxon>Pseudomonadati</taxon>
        <taxon>Gemmatimonadota</taxon>
        <taxon>Gemmatimonadia</taxon>
        <taxon>Gemmatimonadales</taxon>
        <taxon>Gemmatimonadaceae</taxon>
        <taxon>Gemmatimonas</taxon>
    </lineage>
</organism>
<dbReference type="AlphaFoldDB" id="A0A143BN26"/>
<dbReference type="GO" id="GO:0002098">
    <property type="term" value="P:tRNA wobble uridine modification"/>
    <property type="evidence" value="ECO:0007669"/>
    <property type="project" value="InterPro"/>
</dbReference>
<evidence type="ECO:0000256" key="5">
    <source>
        <dbReference type="ARBA" id="ARBA00022630"/>
    </source>
</evidence>
<evidence type="ECO:0000256" key="1">
    <source>
        <dbReference type="ARBA" id="ARBA00001974"/>
    </source>
</evidence>
<feature type="binding site" evidence="11">
    <location>
        <begin position="303"/>
        <end position="317"/>
    </location>
    <ligand>
        <name>NAD(+)</name>
        <dbReference type="ChEBI" id="CHEBI:57540"/>
    </ligand>
</feature>
<feature type="binding site" evidence="11">
    <location>
        <begin position="24"/>
        <end position="29"/>
    </location>
    <ligand>
        <name>FAD</name>
        <dbReference type="ChEBI" id="CHEBI:57692"/>
    </ligand>
</feature>
<protein>
    <recommendedName>
        <fullName evidence="4 11">tRNA uridine 5-carboxymethylaminomethyl modification enzyme MnmG</fullName>
    </recommendedName>
    <alternativeName>
        <fullName evidence="10 11">Glucose-inhibited division protein A</fullName>
    </alternativeName>
</protein>
<dbReference type="GO" id="GO:0005829">
    <property type="term" value="C:cytosol"/>
    <property type="evidence" value="ECO:0007669"/>
    <property type="project" value="TreeGrafter"/>
</dbReference>
<feature type="binding site" evidence="11">
    <location>
        <position position="400"/>
    </location>
    <ligand>
        <name>FAD</name>
        <dbReference type="ChEBI" id="CHEBI:57692"/>
    </ligand>
</feature>
<dbReference type="PROSITE" id="PS01280">
    <property type="entry name" value="GIDA_1"/>
    <property type="match status" value="1"/>
</dbReference>
<dbReference type="InterPro" id="IPR004416">
    <property type="entry name" value="MnmG"/>
</dbReference>
<dbReference type="PANTHER" id="PTHR11806:SF0">
    <property type="entry name" value="PROTEIN MTO1 HOMOLOG, MITOCHONDRIAL"/>
    <property type="match status" value="1"/>
</dbReference>
<feature type="binding site" evidence="11">
    <location>
        <position position="136"/>
    </location>
    <ligand>
        <name>FAD</name>
        <dbReference type="ChEBI" id="CHEBI:57692"/>
    </ligand>
</feature>
<reference evidence="13 14" key="1">
    <citation type="journal article" date="2014" name="Proc. Natl. Acad. Sci. U.S.A.">
        <title>Functional type 2 photosynthetic reaction centers found in the rare bacterial phylum Gemmatimonadetes.</title>
        <authorList>
            <person name="Zeng Y."/>
            <person name="Feng F."/>
            <person name="Medova H."/>
            <person name="Dean J."/>
            <person name="Koblizek M."/>
        </authorList>
    </citation>
    <scope>NUCLEOTIDE SEQUENCE [LARGE SCALE GENOMIC DNA]</scope>
    <source>
        <strain evidence="13 14">AP64</strain>
    </source>
</reference>
<feature type="domain" description="tRNA uridine 5-carboxymethylaminomethyl modification enzyme C-terminal subdomain" evidence="12">
    <location>
        <begin position="574"/>
        <end position="645"/>
    </location>
</feature>
<dbReference type="SMART" id="SM01228">
    <property type="entry name" value="GIDA_assoc_3"/>
    <property type="match status" value="1"/>
</dbReference>
<keyword evidence="8 11" id="KW-0520">NAD</keyword>
<dbReference type="KEGG" id="gph:GEMMAAP_00170"/>
<dbReference type="HAMAP" id="MF_00129">
    <property type="entry name" value="MnmG_GidA"/>
    <property type="match status" value="1"/>
</dbReference>
<dbReference type="STRING" id="1379270.GEMMAAP_00170"/>
<dbReference type="Gene3D" id="1.10.150.570">
    <property type="entry name" value="GidA associated domain, C-terminal subdomain"/>
    <property type="match status" value="1"/>
</dbReference>
<dbReference type="Proteomes" id="UP000076404">
    <property type="component" value="Chromosome"/>
</dbReference>
<evidence type="ECO:0000256" key="7">
    <source>
        <dbReference type="ARBA" id="ARBA00022827"/>
    </source>
</evidence>
<dbReference type="FunFam" id="3.50.50.60:FF:000002">
    <property type="entry name" value="tRNA uridine 5-carboxymethylaminomethyl modification enzyme MnmG"/>
    <property type="match status" value="1"/>
</dbReference>
<keyword evidence="11" id="KW-0963">Cytoplasm</keyword>